<organism evidence="1 2">
    <name type="scientific">Saprospira grandis DSM 2844</name>
    <dbReference type="NCBI Taxonomy" id="694433"/>
    <lineage>
        <taxon>Bacteria</taxon>
        <taxon>Pseudomonadati</taxon>
        <taxon>Bacteroidota</taxon>
        <taxon>Saprospiria</taxon>
        <taxon>Saprospirales</taxon>
        <taxon>Saprospiraceae</taxon>
        <taxon>Saprospira</taxon>
    </lineage>
</organism>
<dbReference type="OrthoDB" id="9825186at2"/>
<evidence type="ECO:0000313" key="1">
    <source>
        <dbReference type="EMBL" id="EJF54987.1"/>
    </source>
</evidence>
<dbReference type="AlphaFoldDB" id="J0PBG3"/>
<reference evidence="2" key="1">
    <citation type="journal article" date="2012" name="Stand. Genomic Sci.">
        <title>Permanent draft genome sequence of the gliding predator Saprospira grandis strain Sa g1 (= HR1).</title>
        <authorList>
            <person name="Mavromatis K."/>
            <person name="Chertkov O."/>
            <person name="Lapidus A."/>
            <person name="Nolan M."/>
            <person name="Lucas S."/>
            <person name="Tice H."/>
            <person name="Del Rio T.G."/>
            <person name="Cheng J.F."/>
            <person name="Han C."/>
            <person name="Tapia R."/>
            <person name="Bruce D."/>
            <person name="Goodwin L.A."/>
            <person name="Pitluck S."/>
            <person name="Huntemann M."/>
            <person name="Liolios K."/>
            <person name="Pagani I."/>
            <person name="Ivanova N."/>
            <person name="Mikhailova N."/>
            <person name="Pati A."/>
            <person name="Chen A."/>
            <person name="Palaniappan K."/>
            <person name="Land M."/>
            <person name="Brambilla E.M."/>
            <person name="Rohde M."/>
            <person name="Spring S."/>
            <person name="Goker M."/>
            <person name="Detter J.C."/>
            <person name="Bristow J."/>
            <person name="Eisen J.A."/>
            <person name="Markowitz V."/>
            <person name="Hugenholtz P."/>
            <person name="Kyrpides N.C."/>
            <person name="Klenk H.P."/>
            <person name="Woyke T."/>
        </authorList>
    </citation>
    <scope>NUCLEOTIDE SEQUENCE [LARGE SCALE GENOMIC DNA]</scope>
    <source>
        <strain evidence="2">DSM 2844</strain>
    </source>
</reference>
<name>J0PBG3_9BACT</name>
<dbReference type="HOGENOM" id="CLU_1634218_0_0_10"/>
<dbReference type="EMBL" id="JH719942">
    <property type="protein sequence ID" value="EJF54987.1"/>
    <property type="molecule type" value="Genomic_DNA"/>
</dbReference>
<gene>
    <name evidence="1" type="ORF">SapgrDRAFT_3345</name>
</gene>
<dbReference type="Proteomes" id="UP000005113">
    <property type="component" value="Unassembled WGS sequence"/>
</dbReference>
<evidence type="ECO:0000313" key="2">
    <source>
        <dbReference type="Proteomes" id="UP000005113"/>
    </source>
</evidence>
<proteinExistence type="predicted"/>
<sequence>MSSCHQRKSHSIIKVEEQGERSTFKLHNPKKLEVEHFKLDECQARGNQLGCKEQTKTCAFQNNLKKKVSNWQGQKRCDALLEIAEKETQIFVELKGQDIAAGIEQLEASLNLFAKDNWQKKLFLSCNTKRLNNLNTKIKRFKARLRKRYKKTDFDIKSEHRI</sequence>
<accession>J0PBG3</accession>
<protein>
    <submittedName>
        <fullName evidence="1">Uncharacterized protein</fullName>
    </submittedName>
</protein>
<dbReference type="RefSeq" id="WP_002660969.1">
    <property type="nucleotide sequence ID" value="NZ_JH719942.1"/>
</dbReference>